<evidence type="ECO:0000313" key="1">
    <source>
        <dbReference type="EMBL" id="NOU79974.1"/>
    </source>
</evidence>
<evidence type="ECO:0000313" key="2">
    <source>
        <dbReference type="Proteomes" id="UP000596857"/>
    </source>
</evidence>
<protein>
    <recommendedName>
        <fullName evidence="3">NADP-dependent oxidoreductase domain-containing protein</fullName>
    </recommendedName>
</protein>
<evidence type="ECO:0008006" key="3">
    <source>
        <dbReference type="Google" id="ProtNLM"/>
    </source>
</evidence>
<proteinExistence type="predicted"/>
<dbReference type="Proteomes" id="UP000596857">
    <property type="component" value="Unassembled WGS sequence"/>
</dbReference>
<comment type="caution">
    <text evidence="1">The sequence shown here is derived from an EMBL/GenBank/DDBJ whole genome shotgun (WGS) entry which is preliminary data.</text>
</comment>
<keyword evidence="2" id="KW-1185">Reference proteome</keyword>
<reference evidence="1 2" key="1">
    <citation type="submission" date="2019-10" db="EMBL/GenBank/DDBJ databases">
        <title>Description of Paenibacillus terricola sp. nov.</title>
        <authorList>
            <person name="Carlier A."/>
            <person name="Qi S."/>
        </authorList>
    </citation>
    <scope>NUCLEOTIDE SEQUENCE [LARGE SCALE GENOMIC DNA]</scope>
    <source>
        <strain evidence="1 2">LMG 31459</strain>
    </source>
</reference>
<dbReference type="SUPFAM" id="SSF51430">
    <property type="entry name" value="NAD(P)-linked oxidoreductase"/>
    <property type="match status" value="1"/>
</dbReference>
<dbReference type="EMBL" id="WHOB01000037">
    <property type="protein sequence ID" value="NOU79974.1"/>
    <property type="molecule type" value="Genomic_DNA"/>
</dbReference>
<sequence>MFKTTDETTSNTVCKINIEKRNKYEYVKLGHIGLDIAKRDQGVIMTEIYKSSKRLNTDYMDLYQIYRLDNTTPIVSGY</sequence>
<organism evidence="1 2">
    <name type="scientific">Paenibacillus phytohabitans</name>
    <dbReference type="NCBI Taxonomy" id="2654978"/>
    <lineage>
        <taxon>Bacteria</taxon>
        <taxon>Bacillati</taxon>
        <taxon>Bacillota</taxon>
        <taxon>Bacilli</taxon>
        <taxon>Bacillales</taxon>
        <taxon>Paenibacillaceae</taxon>
        <taxon>Paenibacillus</taxon>
    </lineage>
</organism>
<accession>A0ABX1YHX2</accession>
<name>A0ABX1YHX2_9BACL</name>
<dbReference type="InterPro" id="IPR036812">
    <property type="entry name" value="NAD(P)_OxRdtase_dom_sf"/>
</dbReference>
<gene>
    <name evidence="1" type="ORF">GC101_13940</name>
</gene>